<dbReference type="PATRIC" id="fig|1280953.3.peg.1586"/>
<sequence length="367" mass="40788">MPLAANGKEAIRSGYQKLARGYGSGILNGWADEPRNQQCNIGILLDLSNLAVVDIDTRDFNLMSWIKQELGDTRAVVETKKGFHLYYRASGLQGFHLRSRHNIDVKAGRGSYVVAPGSTRGDFEYRPADNVNLEEFLCRLADVPEPTAHEWSFLKGVKGGEVRWSNTNHGTSPPKVIRLGGTIQEGRRNDTVWYQAMRQARHCAVEHGHTQEGFNALLEQVQSISSEHCQVAQDGAEVDKITRSAWKYEIEGKNLIGSSVEAAAMARPKRVRELPSVAFDELDRCSVQLLAYLLSSWRDGETFPVNAPGLADTDALGLTLYAVKKGKKALSHYGYIEQVRDYIRPMPGKPGRAAHWRFTSKATGVHP</sequence>
<evidence type="ECO:0000313" key="3">
    <source>
        <dbReference type="Proteomes" id="UP000024942"/>
    </source>
</evidence>
<dbReference type="SMART" id="SM00943">
    <property type="entry name" value="Prim-Pol"/>
    <property type="match status" value="1"/>
</dbReference>
<protein>
    <submittedName>
        <fullName evidence="2">ATPase-like protein</fullName>
    </submittedName>
</protein>
<evidence type="ECO:0000313" key="2">
    <source>
        <dbReference type="EMBL" id="KDA03072.1"/>
    </source>
</evidence>
<gene>
    <name evidence="2" type="ORF">HOC_07844</name>
</gene>
<reference evidence="2 3" key="1">
    <citation type="journal article" date="2014" name="Antonie Van Leeuwenhoek">
        <title>Hyphomonas beringensis sp. nov. and Hyphomonas chukchiensis sp. nov., isolated from surface seawater of the Bering Sea and Chukchi Sea.</title>
        <authorList>
            <person name="Li C."/>
            <person name="Lai Q."/>
            <person name="Li G."/>
            <person name="Dong C."/>
            <person name="Wang J."/>
            <person name="Liao Y."/>
            <person name="Shao Z."/>
        </authorList>
    </citation>
    <scope>NUCLEOTIDE SEQUENCE [LARGE SCALE GENOMIC DNA]</scope>
    <source>
        <strain evidence="2 3">SCH89</strain>
    </source>
</reference>
<keyword evidence="3" id="KW-1185">Reference proteome</keyword>
<dbReference type="OrthoDB" id="7375281at2"/>
<dbReference type="InterPro" id="IPR015330">
    <property type="entry name" value="DNA_primase/pol_bifunc_N"/>
</dbReference>
<dbReference type="CDD" id="cd04859">
    <property type="entry name" value="Prim_Pol"/>
    <property type="match status" value="1"/>
</dbReference>
<dbReference type="eggNOG" id="ENOG50340G2">
    <property type="taxonomic scope" value="Bacteria"/>
</dbReference>
<evidence type="ECO:0000259" key="1">
    <source>
        <dbReference type="SMART" id="SM00943"/>
    </source>
</evidence>
<name>A0A059G893_9PROT</name>
<comment type="caution">
    <text evidence="2">The sequence shown here is derived from an EMBL/GenBank/DDBJ whole genome shotgun (WGS) entry which is preliminary data.</text>
</comment>
<dbReference type="AlphaFoldDB" id="A0A059G893"/>
<dbReference type="SUPFAM" id="SSF56747">
    <property type="entry name" value="Prim-pol domain"/>
    <property type="match status" value="1"/>
</dbReference>
<organism evidence="2 3">
    <name type="scientific">Hyphomonas oceanitis SCH89</name>
    <dbReference type="NCBI Taxonomy" id="1280953"/>
    <lineage>
        <taxon>Bacteria</taxon>
        <taxon>Pseudomonadati</taxon>
        <taxon>Pseudomonadota</taxon>
        <taxon>Alphaproteobacteria</taxon>
        <taxon>Hyphomonadales</taxon>
        <taxon>Hyphomonadaceae</taxon>
        <taxon>Hyphomonas</taxon>
    </lineage>
</organism>
<dbReference type="Pfam" id="PF09250">
    <property type="entry name" value="Prim-Pol"/>
    <property type="match status" value="1"/>
</dbReference>
<dbReference type="Proteomes" id="UP000024942">
    <property type="component" value="Unassembled WGS sequence"/>
</dbReference>
<proteinExistence type="predicted"/>
<accession>A0A059G893</accession>
<feature type="domain" description="DNA primase/polymerase bifunctional N-terminal" evidence="1">
    <location>
        <begin position="1"/>
        <end position="137"/>
    </location>
</feature>
<dbReference type="EMBL" id="ARYL01000009">
    <property type="protein sequence ID" value="KDA03072.1"/>
    <property type="molecule type" value="Genomic_DNA"/>
</dbReference>
<dbReference type="STRING" id="1280953.HOC_07844"/>